<feature type="region of interest" description="Disordered" evidence="1">
    <location>
        <begin position="1"/>
        <end position="42"/>
    </location>
</feature>
<keyword evidence="3" id="KW-1185">Reference proteome</keyword>
<name>A0A9D4E3M6_DREPO</name>
<evidence type="ECO:0000256" key="1">
    <source>
        <dbReference type="SAM" id="MobiDB-lite"/>
    </source>
</evidence>
<reference evidence="2" key="2">
    <citation type="submission" date="2020-11" db="EMBL/GenBank/DDBJ databases">
        <authorList>
            <person name="McCartney M.A."/>
            <person name="Auch B."/>
            <person name="Kono T."/>
            <person name="Mallez S."/>
            <person name="Becker A."/>
            <person name="Gohl D.M."/>
            <person name="Silverstein K.A.T."/>
            <person name="Koren S."/>
            <person name="Bechman K.B."/>
            <person name="Herman A."/>
            <person name="Abrahante J.E."/>
            <person name="Garbe J."/>
        </authorList>
    </citation>
    <scope>NUCLEOTIDE SEQUENCE</scope>
    <source>
        <strain evidence="2">Duluth1</strain>
        <tissue evidence="2">Whole animal</tissue>
    </source>
</reference>
<evidence type="ECO:0000313" key="2">
    <source>
        <dbReference type="EMBL" id="KAH3773229.1"/>
    </source>
</evidence>
<feature type="compositionally biased region" description="Low complexity" evidence="1">
    <location>
        <begin position="1"/>
        <end position="28"/>
    </location>
</feature>
<accession>A0A9D4E3M6</accession>
<comment type="caution">
    <text evidence="2">The sequence shown here is derived from an EMBL/GenBank/DDBJ whole genome shotgun (WGS) entry which is preliminary data.</text>
</comment>
<sequence length="98" mass="10248">MNSWGNSNLGNEWGNSGWGGRSSSDNNNAAEGTHRSDCIAGSRGWGSKEGNSSYYQANCSGCNHARAAAPWGGSRENGVMNLLGALGVVKVAKKSLWD</sequence>
<evidence type="ECO:0000313" key="3">
    <source>
        <dbReference type="Proteomes" id="UP000828390"/>
    </source>
</evidence>
<dbReference type="EMBL" id="JAIWYP010000009">
    <property type="protein sequence ID" value="KAH3773229.1"/>
    <property type="molecule type" value="Genomic_DNA"/>
</dbReference>
<proteinExistence type="predicted"/>
<dbReference type="AlphaFoldDB" id="A0A9D4E3M6"/>
<reference evidence="2" key="1">
    <citation type="journal article" date="2019" name="bioRxiv">
        <title>The Genome of the Zebra Mussel, Dreissena polymorpha: A Resource for Invasive Species Research.</title>
        <authorList>
            <person name="McCartney M.A."/>
            <person name="Auch B."/>
            <person name="Kono T."/>
            <person name="Mallez S."/>
            <person name="Zhang Y."/>
            <person name="Obille A."/>
            <person name="Becker A."/>
            <person name="Abrahante J.E."/>
            <person name="Garbe J."/>
            <person name="Badalamenti J.P."/>
            <person name="Herman A."/>
            <person name="Mangelson H."/>
            <person name="Liachko I."/>
            <person name="Sullivan S."/>
            <person name="Sone E.D."/>
            <person name="Koren S."/>
            <person name="Silverstein K.A.T."/>
            <person name="Beckman K.B."/>
            <person name="Gohl D.M."/>
        </authorList>
    </citation>
    <scope>NUCLEOTIDE SEQUENCE</scope>
    <source>
        <strain evidence="2">Duluth1</strain>
        <tissue evidence="2">Whole animal</tissue>
    </source>
</reference>
<gene>
    <name evidence="2" type="ORF">DPMN_174587</name>
</gene>
<organism evidence="2 3">
    <name type="scientific">Dreissena polymorpha</name>
    <name type="common">Zebra mussel</name>
    <name type="synonym">Mytilus polymorpha</name>
    <dbReference type="NCBI Taxonomy" id="45954"/>
    <lineage>
        <taxon>Eukaryota</taxon>
        <taxon>Metazoa</taxon>
        <taxon>Spiralia</taxon>
        <taxon>Lophotrochozoa</taxon>
        <taxon>Mollusca</taxon>
        <taxon>Bivalvia</taxon>
        <taxon>Autobranchia</taxon>
        <taxon>Heteroconchia</taxon>
        <taxon>Euheterodonta</taxon>
        <taxon>Imparidentia</taxon>
        <taxon>Neoheterodontei</taxon>
        <taxon>Myida</taxon>
        <taxon>Dreissenoidea</taxon>
        <taxon>Dreissenidae</taxon>
        <taxon>Dreissena</taxon>
    </lineage>
</organism>
<protein>
    <submittedName>
        <fullName evidence="2">Uncharacterized protein</fullName>
    </submittedName>
</protein>
<dbReference type="Proteomes" id="UP000828390">
    <property type="component" value="Unassembled WGS sequence"/>
</dbReference>